<dbReference type="InterPro" id="IPR002579">
    <property type="entry name" value="Met_Sox_Rdtase_MsrB_dom"/>
</dbReference>
<evidence type="ECO:0000256" key="7">
    <source>
        <dbReference type="ARBA" id="ARBA00048488"/>
    </source>
</evidence>
<name>A0A841L0J1_9SPHN</name>
<keyword evidence="8" id="KW-0732">Signal</keyword>
<evidence type="ECO:0000313" key="10">
    <source>
        <dbReference type="EMBL" id="MBB6226064.1"/>
    </source>
</evidence>
<gene>
    <name evidence="10" type="ORF">FHS79_000215</name>
</gene>
<comment type="caution">
    <text evidence="10">The sequence shown here is derived from an EMBL/GenBank/DDBJ whole genome shotgun (WGS) entry which is preliminary data.</text>
</comment>
<dbReference type="Pfam" id="PF01641">
    <property type="entry name" value="SelR"/>
    <property type="match status" value="1"/>
</dbReference>
<evidence type="ECO:0000256" key="6">
    <source>
        <dbReference type="ARBA" id="ARBA00023002"/>
    </source>
</evidence>
<keyword evidence="11" id="KW-1185">Reference proteome</keyword>
<dbReference type="PANTHER" id="PTHR10173:SF57">
    <property type="entry name" value="PEPTIDE-METHIONINE (R)-S-OXIDE REDUCTASE"/>
    <property type="match status" value="1"/>
</dbReference>
<dbReference type="SUPFAM" id="SSF51316">
    <property type="entry name" value="Mss4-like"/>
    <property type="match status" value="1"/>
</dbReference>
<feature type="chain" id="PRO_5033016694" description="peptide-methionine (R)-S-oxide reductase" evidence="8">
    <location>
        <begin position="31"/>
        <end position="169"/>
    </location>
</feature>
<sequence>MIHRRTFIAMAAAAAALPFIRRFADTPALAADTRAAKFSYTLSDEAWKKKLAPDAYQVLRHESTERPYTSPLNKEKRAGTFVCAGCELPLFSSTTKYESGTGWPSFWQPLKGAVGTETDKSIPFMVRTEVHCARCGGHLGHVFDDGPKPTGLRYCMNGVSLKFAPAKAA</sequence>
<comment type="similarity">
    <text evidence="2">Belongs to the MsrB Met sulfoxide reductase family.</text>
</comment>
<accession>A0A841L0J1</accession>
<dbReference type="GO" id="GO:0030091">
    <property type="term" value="P:protein repair"/>
    <property type="evidence" value="ECO:0007669"/>
    <property type="project" value="InterPro"/>
</dbReference>
<dbReference type="GO" id="GO:0033743">
    <property type="term" value="F:peptide-methionine (R)-S-oxide reductase activity"/>
    <property type="evidence" value="ECO:0007669"/>
    <property type="project" value="UniProtKB-EC"/>
</dbReference>
<dbReference type="GO" id="GO:0005737">
    <property type="term" value="C:cytoplasm"/>
    <property type="evidence" value="ECO:0007669"/>
    <property type="project" value="TreeGrafter"/>
</dbReference>
<keyword evidence="6 10" id="KW-0560">Oxidoreductase</keyword>
<evidence type="ECO:0000256" key="4">
    <source>
        <dbReference type="ARBA" id="ARBA00022723"/>
    </source>
</evidence>
<feature type="signal peptide" evidence="8">
    <location>
        <begin position="1"/>
        <end position="30"/>
    </location>
</feature>
<dbReference type="RefSeq" id="WP_184194006.1">
    <property type="nucleotide sequence ID" value="NZ_BMOX01000054.1"/>
</dbReference>
<evidence type="ECO:0000256" key="2">
    <source>
        <dbReference type="ARBA" id="ARBA00007174"/>
    </source>
</evidence>
<dbReference type="InterPro" id="IPR028427">
    <property type="entry name" value="Met_Sox_Rdtase_MsrB"/>
</dbReference>
<dbReference type="PROSITE" id="PS51790">
    <property type="entry name" value="MSRB"/>
    <property type="match status" value="1"/>
</dbReference>
<feature type="domain" description="MsrB" evidence="9">
    <location>
        <begin position="44"/>
        <end position="166"/>
    </location>
</feature>
<dbReference type="FunFam" id="2.170.150.20:FF:000001">
    <property type="entry name" value="Peptide methionine sulfoxide reductase MsrB"/>
    <property type="match status" value="1"/>
</dbReference>
<evidence type="ECO:0000259" key="9">
    <source>
        <dbReference type="PROSITE" id="PS51790"/>
    </source>
</evidence>
<evidence type="ECO:0000256" key="5">
    <source>
        <dbReference type="ARBA" id="ARBA00022833"/>
    </source>
</evidence>
<dbReference type="Gene3D" id="2.170.150.20">
    <property type="entry name" value="Peptide methionine sulfoxide reductase"/>
    <property type="match status" value="1"/>
</dbReference>
<proteinExistence type="inferred from homology"/>
<reference evidence="10 11" key="1">
    <citation type="submission" date="2020-08" db="EMBL/GenBank/DDBJ databases">
        <title>Genomic Encyclopedia of Type Strains, Phase IV (KMG-IV): sequencing the most valuable type-strain genomes for metagenomic binning, comparative biology and taxonomic classification.</title>
        <authorList>
            <person name="Goeker M."/>
        </authorList>
    </citation>
    <scope>NUCLEOTIDE SEQUENCE [LARGE SCALE GENOMIC DNA]</scope>
    <source>
        <strain evidence="10 11">DSM 102189</strain>
    </source>
</reference>
<dbReference type="NCBIfam" id="TIGR00357">
    <property type="entry name" value="peptide-methionine (R)-S-oxide reductase MsrB"/>
    <property type="match status" value="1"/>
</dbReference>
<protein>
    <recommendedName>
        <fullName evidence="3">peptide-methionine (R)-S-oxide reductase</fullName>
        <ecNumber evidence="3">1.8.4.12</ecNumber>
    </recommendedName>
</protein>
<organism evidence="10 11">
    <name type="scientific">Polymorphobacter multimanifer</name>
    <dbReference type="NCBI Taxonomy" id="1070431"/>
    <lineage>
        <taxon>Bacteria</taxon>
        <taxon>Pseudomonadati</taxon>
        <taxon>Pseudomonadota</taxon>
        <taxon>Alphaproteobacteria</taxon>
        <taxon>Sphingomonadales</taxon>
        <taxon>Sphingosinicellaceae</taxon>
        <taxon>Polymorphobacter</taxon>
    </lineage>
</organism>
<dbReference type="PANTHER" id="PTHR10173">
    <property type="entry name" value="METHIONINE SULFOXIDE REDUCTASE"/>
    <property type="match status" value="1"/>
</dbReference>
<keyword evidence="4" id="KW-0479">Metal-binding</keyword>
<evidence type="ECO:0000256" key="3">
    <source>
        <dbReference type="ARBA" id="ARBA00012499"/>
    </source>
</evidence>
<dbReference type="GO" id="GO:0046872">
    <property type="term" value="F:metal ion binding"/>
    <property type="evidence" value="ECO:0007669"/>
    <property type="project" value="UniProtKB-KW"/>
</dbReference>
<evidence type="ECO:0000313" key="11">
    <source>
        <dbReference type="Proteomes" id="UP000538147"/>
    </source>
</evidence>
<dbReference type="Proteomes" id="UP000538147">
    <property type="component" value="Unassembled WGS sequence"/>
</dbReference>
<dbReference type="GO" id="GO:0006979">
    <property type="term" value="P:response to oxidative stress"/>
    <property type="evidence" value="ECO:0007669"/>
    <property type="project" value="InterPro"/>
</dbReference>
<dbReference type="EMBL" id="JACIIV010000001">
    <property type="protein sequence ID" value="MBB6226064.1"/>
    <property type="molecule type" value="Genomic_DNA"/>
</dbReference>
<dbReference type="AlphaFoldDB" id="A0A841L0J1"/>
<comment type="cofactor">
    <cofactor evidence="1">
        <name>Zn(2+)</name>
        <dbReference type="ChEBI" id="CHEBI:29105"/>
    </cofactor>
</comment>
<evidence type="ECO:0000256" key="1">
    <source>
        <dbReference type="ARBA" id="ARBA00001947"/>
    </source>
</evidence>
<dbReference type="InterPro" id="IPR011057">
    <property type="entry name" value="Mss4-like_sf"/>
</dbReference>
<keyword evidence="5" id="KW-0862">Zinc</keyword>
<dbReference type="EC" id="1.8.4.12" evidence="3"/>
<evidence type="ECO:0000256" key="8">
    <source>
        <dbReference type="SAM" id="SignalP"/>
    </source>
</evidence>
<comment type="catalytic activity">
    <reaction evidence="7">
        <text>L-methionyl-[protein] + [thioredoxin]-disulfide + H2O = L-methionyl-(R)-S-oxide-[protein] + [thioredoxin]-dithiol</text>
        <dbReference type="Rhea" id="RHEA:24164"/>
        <dbReference type="Rhea" id="RHEA-COMP:10698"/>
        <dbReference type="Rhea" id="RHEA-COMP:10700"/>
        <dbReference type="Rhea" id="RHEA-COMP:12313"/>
        <dbReference type="Rhea" id="RHEA-COMP:12314"/>
        <dbReference type="ChEBI" id="CHEBI:15377"/>
        <dbReference type="ChEBI" id="CHEBI:16044"/>
        <dbReference type="ChEBI" id="CHEBI:29950"/>
        <dbReference type="ChEBI" id="CHEBI:45764"/>
        <dbReference type="ChEBI" id="CHEBI:50058"/>
        <dbReference type="EC" id="1.8.4.12"/>
    </reaction>
</comment>